<dbReference type="EMBL" id="CAMXCT030001755">
    <property type="protein sequence ID" value="CAL4780078.1"/>
    <property type="molecule type" value="Genomic_DNA"/>
</dbReference>
<dbReference type="AlphaFoldDB" id="A0A9P1FYF8"/>
<reference evidence="1" key="1">
    <citation type="submission" date="2022-10" db="EMBL/GenBank/DDBJ databases">
        <authorList>
            <person name="Chen Y."/>
            <person name="Dougan E. K."/>
            <person name="Chan C."/>
            <person name="Rhodes N."/>
            <person name="Thang M."/>
        </authorList>
    </citation>
    <scope>NUCLEOTIDE SEQUENCE</scope>
</reference>
<evidence type="ECO:0000313" key="3">
    <source>
        <dbReference type="Proteomes" id="UP001152797"/>
    </source>
</evidence>
<dbReference type="Proteomes" id="UP001152797">
    <property type="component" value="Unassembled WGS sequence"/>
</dbReference>
<keyword evidence="3" id="KW-1185">Reference proteome</keyword>
<sequence length="141" mass="15797">MLLLQLPAVVLTCHLLDFLPAGAAWALIAIAHFTEIDAHTITSYVNARGSQLLRLLEAILRDGLTVPVFEYRQLPTVLLSCPCGSHRPARERLADFAFFVLGLPQQPETSFDASLMKFDTFMDKELRFSYYCCARNACPMS</sequence>
<reference evidence="2" key="2">
    <citation type="submission" date="2024-04" db="EMBL/GenBank/DDBJ databases">
        <authorList>
            <person name="Chen Y."/>
            <person name="Shah S."/>
            <person name="Dougan E. K."/>
            <person name="Thang M."/>
            <person name="Chan C."/>
        </authorList>
    </citation>
    <scope>NUCLEOTIDE SEQUENCE [LARGE SCALE GENOMIC DNA]</scope>
</reference>
<feature type="non-terminal residue" evidence="1">
    <location>
        <position position="141"/>
    </location>
</feature>
<protein>
    <submittedName>
        <fullName evidence="1">Uncharacterized protein</fullName>
    </submittedName>
</protein>
<accession>A0A9P1FYF8</accession>
<evidence type="ECO:0000313" key="1">
    <source>
        <dbReference type="EMBL" id="CAI3992766.1"/>
    </source>
</evidence>
<proteinExistence type="predicted"/>
<gene>
    <name evidence="1" type="ORF">C1SCF055_LOCUS19562</name>
</gene>
<dbReference type="EMBL" id="CAMXCT020001755">
    <property type="protein sequence ID" value="CAL1146141.1"/>
    <property type="molecule type" value="Genomic_DNA"/>
</dbReference>
<evidence type="ECO:0000313" key="2">
    <source>
        <dbReference type="EMBL" id="CAL1146141.1"/>
    </source>
</evidence>
<name>A0A9P1FYF8_9DINO</name>
<dbReference type="EMBL" id="CAMXCT010001755">
    <property type="protein sequence ID" value="CAI3992766.1"/>
    <property type="molecule type" value="Genomic_DNA"/>
</dbReference>
<comment type="caution">
    <text evidence="1">The sequence shown here is derived from an EMBL/GenBank/DDBJ whole genome shotgun (WGS) entry which is preliminary data.</text>
</comment>
<organism evidence="1">
    <name type="scientific">Cladocopium goreaui</name>
    <dbReference type="NCBI Taxonomy" id="2562237"/>
    <lineage>
        <taxon>Eukaryota</taxon>
        <taxon>Sar</taxon>
        <taxon>Alveolata</taxon>
        <taxon>Dinophyceae</taxon>
        <taxon>Suessiales</taxon>
        <taxon>Symbiodiniaceae</taxon>
        <taxon>Cladocopium</taxon>
    </lineage>
</organism>